<keyword evidence="11" id="KW-0460">Magnesium</keyword>
<reference evidence="18 19" key="1">
    <citation type="journal article" date="2023" name="bioRxiv">
        <title>Conserved and derived expression patterns and positive selection on dental genes reveal complex evolutionary context of ever-growing rodent molars.</title>
        <authorList>
            <person name="Calamari Z.T."/>
            <person name="Song A."/>
            <person name="Cohen E."/>
            <person name="Akter M."/>
            <person name="Roy R.D."/>
            <person name="Hallikas O."/>
            <person name="Christensen M.M."/>
            <person name="Li P."/>
            <person name="Marangoni P."/>
            <person name="Jernvall J."/>
            <person name="Klein O.D."/>
        </authorList>
    </citation>
    <scope>NUCLEOTIDE SEQUENCE [LARGE SCALE GENOMIC DNA]</scope>
    <source>
        <strain evidence="18">V071</strain>
    </source>
</reference>
<feature type="compositionally biased region" description="Polar residues" evidence="16">
    <location>
        <begin position="304"/>
        <end position="317"/>
    </location>
</feature>
<evidence type="ECO:0000256" key="12">
    <source>
        <dbReference type="ARBA" id="ARBA00023273"/>
    </source>
</evidence>
<dbReference type="PROSITE" id="PS50011">
    <property type="entry name" value="PROTEIN_KINASE_DOM"/>
    <property type="match status" value="1"/>
</dbReference>
<protein>
    <recommendedName>
        <fullName evidence="3">non-specific serine/threonine protein kinase</fullName>
        <ecNumber evidence="3">2.7.11.1</ecNumber>
    </recommendedName>
</protein>
<accession>A0AAW0K1M6</accession>
<feature type="binding site" evidence="15">
    <location>
        <position position="72"/>
    </location>
    <ligand>
        <name>ATP</name>
        <dbReference type="ChEBI" id="CHEBI:30616"/>
    </ligand>
</feature>
<feature type="region of interest" description="Disordered" evidence="16">
    <location>
        <begin position="583"/>
        <end position="602"/>
    </location>
</feature>
<keyword evidence="9" id="KW-0418">Kinase</keyword>
<dbReference type="SUPFAM" id="SSF56112">
    <property type="entry name" value="Protein kinase-like (PK-like)"/>
    <property type="match status" value="1"/>
</dbReference>
<evidence type="ECO:0000256" key="8">
    <source>
        <dbReference type="ARBA" id="ARBA00022741"/>
    </source>
</evidence>
<evidence type="ECO:0000256" key="15">
    <source>
        <dbReference type="PROSITE-ProRule" id="PRU10141"/>
    </source>
</evidence>
<keyword evidence="10 15" id="KW-0067">ATP-binding</keyword>
<dbReference type="Pfam" id="PF00069">
    <property type="entry name" value="Pkinase"/>
    <property type="match status" value="1"/>
</dbReference>
<dbReference type="AlphaFoldDB" id="A0AAW0K1M6"/>
<name>A0AAW0K1M6_MYOGA</name>
<dbReference type="CDD" id="cd07830">
    <property type="entry name" value="STKc_MAK_like"/>
    <property type="match status" value="1"/>
</dbReference>
<dbReference type="GO" id="GO:0005524">
    <property type="term" value="F:ATP binding"/>
    <property type="evidence" value="ECO:0007669"/>
    <property type="project" value="UniProtKB-UniRule"/>
</dbReference>
<evidence type="ECO:0000256" key="2">
    <source>
        <dbReference type="ARBA" id="ARBA00004138"/>
    </source>
</evidence>
<evidence type="ECO:0000256" key="16">
    <source>
        <dbReference type="SAM" id="MobiDB-lite"/>
    </source>
</evidence>
<feature type="compositionally biased region" description="Pro residues" evidence="16">
    <location>
        <begin position="285"/>
        <end position="301"/>
    </location>
</feature>
<feature type="compositionally biased region" description="Polar residues" evidence="16">
    <location>
        <begin position="460"/>
        <end position="470"/>
    </location>
</feature>
<keyword evidence="5" id="KW-0597">Phosphoprotein</keyword>
<evidence type="ECO:0000259" key="17">
    <source>
        <dbReference type="PROSITE" id="PS50011"/>
    </source>
</evidence>
<evidence type="ECO:0000313" key="18">
    <source>
        <dbReference type="EMBL" id="KAK7832643.1"/>
    </source>
</evidence>
<dbReference type="InterPro" id="IPR011009">
    <property type="entry name" value="Kinase-like_dom_sf"/>
</dbReference>
<dbReference type="GO" id="GO:0004674">
    <property type="term" value="F:protein serine/threonine kinase activity"/>
    <property type="evidence" value="ECO:0007669"/>
    <property type="project" value="UniProtKB-KW"/>
</dbReference>
<dbReference type="PROSITE" id="PS00107">
    <property type="entry name" value="PROTEIN_KINASE_ATP"/>
    <property type="match status" value="1"/>
</dbReference>
<evidence type="ECO:0000256" key="3">
    <source>
        <dbReference type="ARBA" id="ARBA00012513"/>
    </source>
</evidence>
<dbReference type="InterPro" id="IPR050117">
    <property type="entry name" value="MAPK"/>
</dbReference>
<sequence>MRNFIMLPESSNDYLIFVSTMKKETRCEFSVPKESRRTMNRYTTIKQLGDGTYGSVLLGRSIESGELIAIKKMKRKFYSWEECMNLREVKSLKKLNHANIVKLKEVIRENDHLYFIFENKLFPESAIRNIMYQILQGLAFIHKHEVLLRSTNYSSPIDVWAVGCIMAEVYTLRPLFPGASEIDTIFKICQVLGTPKKTDWPEGYQLSSAMNFLWPQCIPNNLKTLIPNASSEAIQLLRDLLQWDPKKRPTASQALRYPYFQIGHPLGGITRDSGKPQKDVQDKTAPPPHIKPAPPAQPPPKAQTLISSRPNQTNQPPQHFVYPYKGETSRTDHQLSHLQEGKPSPTFFPSLHNKTLQPKTLAGLEHKNGEIKPKSRRRWGLISRSTKGSDEWADLDDLDFSPSLTRIDVKNKKRQSDDTLCRQVSYSLVSRLTRIWGHQDLSDDVFESVLDLKPSEPVGTGTSVSTQASSQRRDTPTQRSAAKQHYLKHSRYLPGNREGARAWPLVTNTSLCPRDRMLLSSVLGGLAWEEAVLMRLVGTVKSAAANIEGGPGHLRRWSLRQQTQKETEGCRAWGINLRNGVLPNPGKDFPPSNPWSSSGLSGKSSGTVSVVSKITSVGSGSTSSSGLTGGYIPSFLKKEIGSVMQRVHLAPLADPSPGYSSLKAMRPHPGRPFFHTQPRSTPGLIPRPPAAQPVHGRIDWSSKYPSRR</sequence>
<dbReference type="Proteomes" id="UP001488838">
    <property type="component" value="Unassembled WGS sequence"/>
</dbReference>
<keyword evidence="4" id="KW-0723">Serine/threonine-protein kinase</keyword>
<evidence type="ECO:0000256" key="4">
    <source>
        <dbReference type="ARBA" id="ARBA00022527"/>
    </source>
</evidence>
<dbReference type="GO" id="GO:0046872">
    <property type="term" value="F:metal ion binding"/>
    <property type="evidence" value="ECO:0007669"/>
    <property type="project" value="UniProtKB-KW"/>
</dbReference>
<comment type="catalytic activity">
    <reaction evidence="13">
        <text>L-threonyl-[protein] + ATP = O-phospho-L-threonyl-[protein] + ADP + H(+)</text>
        <dbReference type="Rhea" id="RHEA:46608"/>
        <dbReference type="Rhea" id="RHEA-COMP:11060"/>
        <dbReference type="Rhea" id="RHEA-COMP:11605"/>
        <dbReference type="ChEBI" id="CHEBI:15378"/>
        <dbReference type="ChEBI" id="CHEBI:30013"/>
        <dbReference type="ChEBI" id="CHEBI:30616"/>
        <dbReference type="ChEBI" id="CHEBI:61977"/>
        <dbReference type="ChEBI" id="CHEBI:456216"/>
        <dbReference type="EC" id="2.7.11.1"/>
    </reaction>
</comment>
<evidence type="ECO:0000256" key="9">
    <source>
        <dbReference type="ARBA" id="ARBA00022777"/>
    </source>
</evidence>
<dbReference type="InterPro" id="IPR000719">
    <property type="entry name" value="Prot_kinase_dom"/>
</dbReference>
<comment type="cofactor">
    <cofactor evidence="1">
        <name>Mg(2+)</name>
        <dbReference type="ChEBI" id="CHEBI:18420"/>
    </cofactor>
</comment>
<evidence type="ECO:0000256" key="5">
    <source>
        <dbReference type="ARBA" id="ARBA00022553"/>
    </source>
</evidence>
<dbReference type="EMBL" id="JBBHLL010000009">
    <property type="protein sequence ID" value="KAK7832643.1"/>
    <property type="molecule type" value="Genomic_DNA"/>
</dbReference>
<evidence type="ECO:0000256" key="6">
    <source>
        <dbReference type="ARBA" id="ARBA00022679"/>
    </source>
</evidence>
<comment type="subcellular location">
    <subcellularLocation>
        <location evidence="2">Cell projection</location>
        <location evidence="2">Cilium</location>
    </subcellularLocation>
</comment>
<feature type="region of interest" description="Disordered" evidence="16">
    <location>
        <begin position="456"/>
        <end position="484"/>
    </location>
</feature>
<feature type="region of interest" description="Disordered" evidence="16">
    <location>
        <begin position="665"/>
        <end position="708"/>
    </location>
</feature>
<dbReference type="InterPro" id="IPR017441">
    <property type="entry name" value="Protein_kinase_ATP_BS"/>
</dbReference>
<evidence type="ECO:0000256" key="14">
    <source>
        <dbReference type="ARBA" id="ARBA00048679"/>
    </source>
</evidence>
<evidence type="ECO:0000313" key="19">
    <source>
        <dbReference type="Proteomes" id="UP001488838"/>
    </source>
</evidence>
<dbReference type="GO" id="GO:0005929">
    <property type="term" value="C:cilium"/>
    <property type="evidence" value="ECO:0007669"/>
    <property type="project" value="UniProtKB-SubCell"/>
</dbReference>
<keyword evidence="7" id="KW-0479">Metal-binding</keyword>
<evidence type="ECO:0000256" key="7">
    <source>
        <dbReference type="ARBA" id="ARBA00022723"/>
    </source>
</evidence>
<proteinExistence type="predicted"/>
<keyword evidence="8 15" id="KW-0547">Nucleotide-binding</keyword>
<keyword evidence="12" id="KW-0966">Cell projection</keyword>
<evidence type="ECO:0000256" key="10">
    <source>
        <dbReference type="ARBA" id="ARBA00022840"/>
    </source>
</evidence>
<comment type="caution">
    <text evidence="18">The sequence shown here is derived from an EMBL/GenBank/DDBJ whole genome shotgun (WGS) entry which is preliminary data.</text>
</comment>
<feature type="compositionally biased region" description="Basic and acidic residues" evidence="16">
    <location>
        <begin position="272"/>
        <end position="282"/>
    </location>
</feature>
<feature type="region of interest" description="Disordered" evidence="16">
    <location>
        <begin position="266"/>
        <end position="349"/>
    </location>
</feature>
<dbReference type="EC" id="2.7.11.1" evidence="3"/>
<evidence type="ECO:0000256" key="13">
    <source>
        <dbReference type="ARBA" id="ARBA00047899"/>
    </source>
</evidence>
<dbReference type="Gene3D" id="1.10.510.10">
    <property type="entry name" value="Transferase(Phosphotransferase) domain 1"/>
    <property type="match status" value="2"/>
</dbReference>
<dbReference type="PANTHER" id="PTHR24055">
    <property type="entry name" value="MITOGEN-ACTIVATED PROTEIN KINASE"/>
    <property type="match status" value="1"/>
</dbReference>
<feature type="domain" description="Protein kinase" evidence="17">
    <location>
        <begin position="42"/>
        <end position="260"/>
    </location>
</feature>
<keyword evidence="6" id="KW-0808">Transferase</keyword>
<organism evidence="18 19">
    <name type="scientific">Myodes glareolus</name>
    <name type="common">Bank vole</name>
    <name type="synonym">Clethrionomys glareolus</name>
    <dbReference type="NCBI Taxonomy" id="447135"/>
    <lineage>
        <taxon>Eukaryota</taxon>
        <taxon>Metazoa</taxon>
        <taxon>Chordata</taxon>
        <taxon>Craniata</taxon>
        <taxon>Vertebrata</taxon>
        <taxon>Euteleostomi</taxon>
        <taxon>Mammalia</taxon>
        <taxon>Eutheria</taxon>
        <taxon>Euarchontoglires</taxon>
        <taxon>Glires</taxon>
        <taxon>Rodentia</taxon>
        <taxon>Myomorpha</taxon>
        <taxon>Muroidea</taxon>
        <taxon>Cricetidae</taxon>
        <taxon>Arvicolinae</taxon>
        <taxon>Myodes</taxon>
    </lineage>
</organism>
<evidence type="ECO:0000256" key="1">
    <source>
        <dbReference type="ARBA" id="ARBA00001946"/>
    </source>
</evidence>
<comment type="catalytic activity">
    <reaction evidence="14">
        <text>L-seryl-[protein] + ATP = O-phospho-L-seryl-[protein] + ADP + H(+)</text>
        <dbReference type="Rhea" id="RHEA:17989"/>
        <dbReference type="Rhea" id="RHEA-COMP:9863"/>
        <dbReference type="Rhea" id="RHEA-COMP:11604"/>
        <dbReference type="ChEBI" id="CHEBI:15378"/>
        <dbReference type="ChEBI" id="CHEBI:29999"/>
        <dbReference type="ChEBI" id="CHEBI:30616"/>
        <dbReference type="ChEBI" id="CHEBI:83421"/>
        <dbReference type="ChEBI" id="CHEBI:456216"/>
        <dbReference type="EC" id="2.7.11.1"/>
    </reaction>
</comment>
<dbReference type="FunFam" id="3.30.200.20:FF:000071">
    <property type="entry name" value="serine/threonine-protein kinase MAK isoform X1"/>
    <property type="match status" value="1"/>
</dbReference>
<evidence type="ECO:0000256" key="11">
    <source>
        <dbReference type="ARBA" id="ARBA00022842"/>
    </source>
</evidence>
<gene>
    <name evidence="18" type="ORF">U0070_026839</name>
</gene>
<keyword evidence="19" id="KW-1185">Reference proteome</keyword>